<keyword evidence="1" id="KW-0614">Plasmid</keyword>
<organism evidence="1 2">
    <name type="scientific">Rhodococcus opacus</name>
    <name type="common">Nocardia opaca</name>
    <dbReference type="NCBI Taxonomy" id="37919"/>
    <lineage>
        <taxon>Bacteria</taxon>
        <taxon>Bacillati</taxon>
        <taxon>Actinomycetota</taxon>
        <taxon>Actinomycetes</taxon>
        <taxon>Mycobacteriales</taxon>
        <taxon>Nocardiaceae</taxon>
        <taxon>Rhodococcus</taxon>
    </lineage>
</organism>
<protein>
    <submittedName>
        <fullName evidence="1">Terminal protein</fullName>
    </submittedName>
</protein>
<dbReference type="RefSeq" id="WP_054247847.1">
    <property type="nucleotide sequence ID" value="NZ_CP008950.1"/>
</dbReference>
<dbReference type="AlphaFoldDB" id="A0A076EZ44"/>
<sequence length="243" mass="26816">MARKPLNRTAYSRIADSLADYGSVVDNQINVARAAKELRVTQTAVREVLRAERGKLQSEFFGKLTGRRGADTSGRPGSANLKAQLLAAYGPGKRSEINTAAAARDLGVSRRTVERWLAPEGRQRIAKPRAETLKALAHKAKRAASTQSARRAAMSTMRSSKQGKALAKYGGKIRIDAVQGPGPREYARDRLITLTLTPDQVEAMWSAYERGGDKGMTDWMNTRAQDYVGGWEFFQINSFDVER</sequence>
<dbReference type="Proteomes" id="UP000028488">
    <property type="component" value="Plasmid pPDG3"/>
</dbReference>
<evidence type="ECO:0000313" key="1">
    <source>
        <dbReference type="EMBL" id="AII11066.1"/>
    </source>
</evidence>
<dbReference type="Gene3D" id="1.10.10.60">
    <property type="entry name" value="Homeodomain-like"/>
    <property type="match status" value="1"/>
</dbReference>
<proteinExistence type="predicted"/>
<gene>
    <name evidence="1" type="ORF">EP51_44165</name>
</gene>
<reference evidence="1 2" key="1">
    <citation type="submission" date="2014-07" db="EMBL/GenBank/DDBJ databases">
        <title>Genome Sequence of Rhodococcus opacus Strain R7, a Biodegrader of Mono- and Polycyclic Aromatic Hydrocarbons.</title>
        <authorList>
            <person name="Di Gennaro P."/>
            <person name="Zampolli J."/>
            <person name="Presti I."/>
            <person name="Cappelletti M."/>
            <person name="D'Ursi P."/>
            <person name="Orro A."/>
            <person name="Mezzelani A."/>
            <person name="Milanesi L."/>
        </authorList>
    </citation>
    <scope>NUCLEOTIDE SEQUENCE [LARGE SCALE GENOMIC DNA]</scope>
    <source>
        <strain evidence="1 2">R7</strain>
        <plasmid evidence="1">pPDG3</plasmid>
    </source>
</reference>
<name>A0A076EZ44_RHOOP</name>
<geneLocation type="plasmid" evidence="1 2">
    <name>pPDG3</name>
</geneLocation>
<dbReference type="EMBL" id="CP008950">
    <property type="protein sequence ID" value="AII11066.1"/>
    <property type="molecule type" value="Genomic_DNA"/>
</dbReference>
<evidence type="ECO:0000313" key="2">
    <source>
        <dbReference type="Proteomes" id="UP000028488"/>
    </source>
</evidence>
<accession>A0A076EZ44</accession>